<feature type="compositionally biased region" description="Basic residues" evidence="1">
    <location>
        <begin position="143"/>
        <end position="152"/>
    </location>
</feature>
<evidence type="ECO:0000313" key="3">
    <source>
        <dbReference type="Proteomes" id="UP001516400"/>
    </source>
</evidence>
<evidence type="ECO:0000313" key="2">
    <source>
        <dbReference type="EMBL" id="KAL3280716.1"/>
    </source>
</evidence>
<comment type="caution">
    <text evidence="2">The sequence shown here is derived from an EMBL/GenBank/DDBJ whole genome shotgun (WGS) entry which is preliminary data.</text>
</comment>
<dbReference type="Proteomes" id="UP001516400">
    <property type="component" value="Unassembled WGS sequence"/>
</dbReference>
<reference evidence="2 3" key="1">
    <citation type="journal article" date="2021" name="BMC Biol.">
        <title>Horizontally acquired antibacterial genes associated with adaptive radiation of ladybird beetles.</title>
        <authorList>
            <person name="Li H.S."/>
            <person name="Tang X.F."/>
            <person name="Huang Y.H."/>
            <person name="Xu Z.Y."/>
            <person name="Chen M.L."/>
            <person name="Du X.Y."/>
            <person name="Qiu B.Y."/>
            <person name="Chen P.T."/>
            <person name="Zhang W."/>
            <person name="Slipinski A."/>
            <person name="Escalona H.E."/>
            <person name="Waterhouse R.M."/>
            <person name="Zwick A."/>
            <person name="Pang H."/>
        </authorList>
    </citation>
    <scope>NUCLEOTIDE SEQUENCE [LARGE SCALE GENOMIC DNA]</scope>
    <source>
        <strain evidence="2">SYSU2018</strain>
    </source>
</reference>
<proteinExistence type="predicted"/>
<keyword evidence="3" id="KW-1185">Reference proteome</keyword>
<protein>
    <submittedName>
        <fullName evidence="2">Uncharacterized protein</fullName>
    </submittedName>
</protein>
<feature type="compositionally biased region" description="Basic and acidic residues" evidence="1">
    <location>
        <begin position="121"/>
        <end position="135"/>
    </location>
</feature>
<feature type="region of interest" description="Disordered" evidence="1">
    <location>
        <begin position="121"/>
        <end position="179"/>
    </location>
</feature>
<name>A0ABD2NPP7_9CUCU</name>
<sequence>MWSPKDTLYGSKKIIFLIICILIFHSVLREEVYKFKIISDDQHGFRAGHSTQTGIQVNNKLGKVLATKGDKEVYTLTSSEKGENVSVIACCSAEGYFMPPVLIFTEFMSKKLNLTKRKKDEITKKENKQEQEGIKSETNLITTKKRLRKNKKLSSSSESQEEPQLSTGEVFEEAYRSTE</sequence>
<dbReference type="AlphaFoldDB" id="A0ABD2NPP7"/>
<evidence type="ECO:0000256" key="1">
    <source>
        <dbReference type="SAM" id="MobiDB-lite"/>
    </source>
</evidence>
<accession>A0ABD2NPP7</accession>
<organism evidence="2 3">
    <name type="scientific">Cryptolaemus montrouzieri</name>
    <dbReference type="NCBI Taxonomy" id="559131"/>
    <lineage>
        <taxon>Eukaryota</taxon>
        <taxon>Metazoa</taxon>
        <taxon>Ecdysozoa</taxon>
        <taxon>Arthropoda</taxon>
        <taxon>Hexapoda</taxon>
        <taxon>Insecta</taxon>
        <taxon>Pterygota</taxon>
        <taxon>Neoptera</taxon>
        <taxon>Endopterygota</taxon>
        <taxon>Coleoptera</taxon>
        <taxon>Polyphaga</taxon>
        <taxon>Cucujiformia</taxon>
        <taxon>Coccinelloidea</taxon>
        <taxon>Coccinellidae</taxon>
        <taxon>Scymninae</taxon>
        <taxon>Scymnini</taxon>
        <taxon>Cryptolaemus</taxon>
    </lineage>
</organism>
<gene>
    <name evidence="2" type="ORF">HHI36_003952</name>
</gene>
<dbReference type="EMBL" id="JABFTP020000144">
    <property type="protein sequence ID" value="KAL3280716.1"/>
    <property type="molecule type" value="Genomic_DNA"/>
</dbReference>
<feature type="compositionally biased region" description="Low complexity" evidence="1">
    <location>
        <begin position="153"/>
        <end position="166"/>
    </location>
</feature>